<dbReference type="EMBL" id="JAICBX010000006">
    <property type="protein sequence ID" value="MBW8640364.1"/>
    <property type="molecule type" value="Genomic_DNA"/>
</dbReference>
<keyword evidence="2" id="KW-1185">Reference proteome</keyword>
<proteinExistence type="predicted"/>
<dbReference type="AlphaFoldDB" id="A0AAE2ZQW9"/>
<dbReference type="Proteomes" id="UP001196509">
    <property type="component" value="Unassembled WGS sequence"/>
</dbReference>
<protein>
    <submittedName>
        <fullName evidence="1">Uncharacterized protein</fullName>
    </submittedName>
</protein>
<reference evidence="1" key="1">
    <citation type="submission" date="2021-08" db="EMBL/GenBank/DDBJ databases">
        <title>Hoeflea bacterium WL0058 sp. nov., isolated from the sediment.</title>
        <authorList>
            <person name="Wang L."/>
            <person name="Zhang D."/>
        </authorList>
    </citation>
    <scope>NUCLEOTIDE SEQUENCE</scope>
    <source>
        <strain evidence="1">WL0058</strain>
    </source>
</reference>
<evidence type="ECO:0000313" key="1">
    <source>
        <dbReference type="EMBL" id="MBW8640364.1"/>
    </source>
</evidence>
<gene>
    <name evidence="1" type="ORF">K1W69_24445</name>
</gene>
<dbReference type="RefSeq" id="WP_220231095.1">
    <property type="nucleotide sequence ID" value="NZ_JAICBX010000006.1"/>
</dbReference>
<comment type="caution">
    <text evidence="1">The sequence shown here is derived from an EMBL/GenBank/DDBJ whole genome shotgun (WGS) entry which is preliminary data.</text>
</comment>
<organism evidence="1 2">
    <name type="scientific">Flavimaribacter sediminis</name>
    <dbReference type="NCBI Taxonomy" id="2865987"/>
    <lineage>
        <taxon>Bacteria</taxon>
        <taxon>Pseudomonadati</taxon>
        <taxon>Pseudomonadota</taxon>
        <taxon>Alphaproteobacteria</taxon>
        <taxon>Hyphomicrobiales</taxon>
        <taxon>Rhizobiaceae</taxon>
        <taxon>Flavimaribacter</taxon>
    </lineage>
</organism>
<accession>A0AAE2ZQW9</accession>
<name>A0AAE2ZQW9_9HYPH</name>
<sequence length="76" mass="8814">MDLFGVHAIAFCVEHPLNVIFDCFHAKIDHANVDAVKSRFRYIFSREEIIGKLFIAMDFSTPSEFCCICDRIEIKE</sequence>
<evidence type="ECO:0000313" key="2">
    <source>
        <dbReference type="Proteomes" id="UP001196509"/>
    </source>
</evidence>